<accession>A0A2I0JRI3</accession>
<comment type="caution">
    <text evidence="1">The sequence shown here is derived from an EMBL/GenBank/DDBJ whole genome shotgun (WGS) entry which is preliminary data.</text>
</comment>
<evidence type="ECO:0000313" key="1">
    <source>
        <dbReference type="EMBL" id="PKI58841.1"/>
    </source>
</evidence>
<evidence type="ECO:0000313" key="2">
    <source>
        <dbReference type="Proteomes" id="UP000233551"/>
    </source>
</evidence>
<organism evidence="1 2">
    <name type="scientific">Punica granatum</name>
    <name type="common">Pomegranate</name>
    <dbReference type="NCBI Taxonomy" id="22663"/>
    <lineage>
        <taxon>Eukaryota</taxon>
        <taxon>Viridiplantae</taxon>
        <taxon>Streptophyta</taxon>
        <taxon>Embryophyta</taxon>
        <taxon>Tracheophyta</taxon>
        <taxon>Spermatophyta</taxon>
        <taxon>Magnoliopsida</taxon>
        <taxon>eudicotyledons</taxon>
        <taxon>Gunneridae</taxon>
        <taxon>Pentapetalae</taxon>
        <taxon>rosids</taxon>
        <taxon>malvids</taxon>
        <taxon>Myrtales</taxon>
        <taxon>Lythraceae</taxon>
        <taxon>Punica</taxon>
    </lineage>
</organism>
<dbReference type="AlphaFoldDB" id="A0A2I0JRI3"/>
<gene>
    <name evidence="1" type="ORF">CRG98_020740</name>
</gene>
<keyword evidence="2" id="KW-1185">Reference proteome</keyword>
<dbReference type="EMBL" id="PGOL01001337">
    <property type="protein sequence ID" value="PKI58841.1"/>
    <property type="molecule type" value="Genomic_DNA"/>
</dbReference>
<name>A0A2I0JRI3_PUNGR</name>
<proteinExistence type="predicted"/>
<dbReference type="Proteomes" id="UP000233551">
    <property type="component" value="Unassembled WGS sequence"/>
</dbReference>
<protein>
    <submittedName>
        <fullName evidence="1">Uncharacterized protein</fullName>
    </submittedName>
</protein>
<sequence length="102" mass="11892">MNYNYSKGQKPNKEALRMSKLEDALRRAAELVVSSGEKSYLYMVTILSMVAIRWDVAYQFRQLLVAIEWDVESQFRQLQADIDSREKVVGANPLVEEFRMEV</sequence>
<reference evidence="1 2" key="1">
    <citation type="submission" date="2017-11" db="EMBL/GenBank/DDBJ databases">
        <title>De-novo sequencing of pomegranate (Punica granatum L.) genome.</title>
        <authorList>
            <person name="Akparov Z."/>
            <person name="Amiraslanov A."/>
            <person name="Hajiyeva S."/>
            <person name="Abbasov M."/>
            <person name="Kaur K."/>
            <person name="Hamwieh A."/>
            <person name="Solovyev V."/>
            <person name="Salamov A."/>
            <person name="Braich B."/>
            <person name="Kosarev P."/>
            <person name="Mahmoud A."/>
            <person name="Hajiyev E."/>
            <person name="Babayeva S."/>
            <person name="Izzatullayeva V."/>
            <person name="Mammadov A."/>
            <person name="Mammadov A."/>
            <person name="Sharifova S."/>
            <person name="Ojaghi J."/>
            <person name="Eynullazada K."/>
            <person name="Bayramov B."/>
            <person name="Abdulazimova A."/>
            <person name="Shahmuradov I."/>
        </authorList>
    </citation>
    <scope>NUCLEOTIDE SEQUENCE [LARGE SCALE GENOMIC DNA]</scope>
    <source>
        <strain evidence="2">cv. AG2017</strain>
        <tissue evidence="1">Leaf</tissue>
    </source>
</reference>